<dbReference type="OrthoDB" id="2902148at2"/>
<evidence type="ECO:0000256" key="10">
    <source>
        <dbReference type="ARBA" id="ARBA00040345"/>
    </source>
</evidence>
<dbReference type="PANTHER" id="PTHR43646:SF2">
    <property type="entry name" value="GLYCOSYLTRANSFERASE 2-LIKE DOMAIN-CONTAINING PROTEIN"/>
    <property type="match status" value="1"/>
</dbReference>
<dbReference type="RefSeq" id="WP_060913866.1">
    <property type="nucleotide sequence ID" value="NZ_KQ959941.1"/>
</dbReference>
<reference evidence="13" key="1">
    <citation type="submission" date="2016-01" db="EMBL/GenBank/DDBJ databases">
        <authorList>
            <person name="Mitreva M."/>
            <person name="Pepin K.H."/>
            <person name="Mihindukulasuriya K.A."/>
            <person name="Fulton R."/>
            <person name="Fronick C."/>
            <person name="O'Laughlin M."/>
            <person name="Miner T."/>
            <person name="Herter B."/>
            <person name="Rosa B.A."/>
            <person name="Cordes M."/>
            <person name="Tomlinson C."/>
            <person name="Wollam A."/>
            <person name="Palsikar V.B."/>
            <person name="Mardis E.R."/>
            <person name="Wilson R.K."/>
        </authorList>
    </citation>
    <scope>NUCLEOTIDE SEQUENCE [LARGE SCALE GENOMIC DNA]</scope>
    <source>
        <strain evidence="13">DNF01167</strain>
    </source>
</reference>
<proteinExistence type="inferred from homology"/>
<organism evidence="12 13">
    <name type="scientific">Gemella haemolysans</name>
    <dbReference type="NCBI Taxonomy" id="1379"/>
    <lineage>
        <taxon>Bacteria</taxon>
        <taxon>Bacillati</taxon>
        <taxon>Bacillota</taxon>
        <taxon>Bacilli</taxon>
        <taxon>Bacillales</taxon>
        <taxon>Gemellaceae</taxon>
        <taxon>Gemella</taxon>
    </lineage>
</organism>
<name>A0A134A0V1_9BACL</name>
<comment type="similarity">
    <text evidence="9">Belongs to the glycosyltransferase 2 family. CrtQ subfamily.</text>
</comment>
<evidence type="ECO:0000256" key="2">
    <source>
        <dbReference type="ARBA" id="ARBA00022475"/>
    </source>
</evidence>
<comment type="subcellular location">
    <subcellularLocation>
        <location evidence="1">Cell membrane</location>
    </subcellularLocation>
</comment>
<dbReference type="PANTHER" id="PTHR43646">
    <property type="entry name" value="GLYCOSYLTRANSFERASE"/>
    <property type="match status" value="1"/>
</dbReference>
<feature type="domain" description="Glycosyltransferase 2-like" evidence="11">
    <location>
        <begin position="3"/>
        <end position="100"/>
    </location>
</feature>
<gene>
    <name evidence="12" type="ORF">HMPREF3186_00616</name>
</gene>
<dbReference type="AlphaFoldDB" id="A0A134A0V1"/>
<dbReference type="PATRIC" id="fig|1379.3.peg.601"/>
<accession>A0A134A0V1</accession>
<keyword evidence="4 12" id="KW-0808">Transferase</keyword>
<evidence type="ECO:0000259" key="11">
    <source>
        <dbReference type="Pfam" id="PF00535"/>
    </source>
</evidence>
<sequence>MITIIVPIYNEEKTIRDFVYNLYCLHNIKEHEVLFVDGGSTDKTKEILDELSYFGYTYHLSDKKGRANQMNYGAKIAKGDILWFVHCDSVLQKDVIEKVLACPTEVGCLKIRFYPSSFPMWVNSLVSNMRASITNLAFGDQAIFISKKVFEEVGGYKDMPLMEDYKLSEDLSALSYKITVIDSPITTSTRRYKNHTVKTMWQMQQYQKMYRRGVPVEEIAKMYKDVR</sequence>
<comment type="pathway">
    <text evidence="8">Carotenoid biosynthesis; staphyloxanthin biosynthesis; staphyloxanthin from farnesyl diphosphate: step 4/5.</text>
</comment>
<dbReference type="GO" id="GO:0016117">
    <property type="term" value="P:carotenoid biosynthetic process"/>
    <property type="evidence" value="ECO:0007669"/>
    <property type="project" value="UniProtKB-KW"/>
</dbReference>
<dbReference type="Proteomes" id="UP000070355">
    <property type="component" value="Unassembled WGS sequence"/>
</dbReference>
<evidence type="ECO:0000256" key="3">
    <source>
        <dbReference type="ARBA" id="ARBA00022676"/>
    </source>
</evidence>
<keyword evidence="5" id="KW-0125">Carotenoid biosynthesis</keyword>
<comment type="caution">
    <text evidence="12">The sequence shown here is derived from an EMBL/GenBank/DDBJ whole genome shotgun (WGS) entry which is preliminary data.</text>
</comment>
<comment type="function">
    <text evidence="7">Catalyzes the glycosylation of 4,4'-diaponeurosporenoate, i.e. the esterification of glucose at the C1'' position with the carboxyl group of 4,4'-diaponeurosporenic acid, to form glycosyl-4,4'-diaponeurosporenoate. This is a step in the biosynthesis of staphyloxanthin, an orange pigment present in most staphylococci strains.</text>
</comment>
<dbReference type="GO" id="GO:0016757">
    <property type="term" value="F:glycosyltransferase activity"/>
    <property type="evidence" value="ECO:0007669"/>
    <property type="project" value="UniProtKB-KW"/>
</dbReference>
<dbReference type="InterPro" id="IPR026461">
    <property type="entry name" value="Trfase_2_rSAM/seldom_assoc"/>
</dbReference>
<evidence type="ECO:0000256" key="8">
    <source>
        <dbReference type="ARBA" id="ARBA00037904"/>
    </source>
</evidence>
<dbReference type="STRING" id="1379.HMPREF3186_00616"/>
<evidence type="ECO:0000256" key="4">
    <source>
        <dbReference type="ARBA" id="ARBA00022679"/>
    </source>
</evidence>
<evidence type="ECO:0000256" key="6">
    <source>
        <dbReference type="ARBA" id="ARBA00023136"/>
    </source>
</evidence>
<evidence type="ECO:0000256" key="5">
    <source>
        <dbReference type="ARBA" id="ARBA00022746"/>
    </source>
</evidence>
<dbReference type="NCBIfam" id="TIGR04283">
    <property type="entry name" value="glyco_like_mftF"/>
    <property type="match status" value="1"/>
</dbReference>
<evidence type="ECO:0000313" key="13">
    <source>
        <dbReference type="Proteomes" id="UP000070355"/>
    </source>
</evidence>
<evidence type="ECO:0000256" key="9">
    <source>
        <dbReference type="ARBA" id="ARBA00038120"/>
    </source>
</evidence>
<evidence type="ECO:0000256" key="7">
    <source>
        <dbReference type="ARBA" id="ARBA00037281"/>
    </source>
</evidence>
<keyword evidence="3" id="KW-0328">Glycosyltransferase</keyword>
<dbReference type="GO" id="GO:0005886">
    <property type="term" value="C:plasma membrane"/>
    <property type="evidence" value="ECO:0007669"/>
    <property type="project" value="UniProtKB-SubCell"/>
</dbReference>
<dbReference type="Gene3D" id="3.90.550.10">
    <property type="entry name" value="Spore Coat Polysaccharide Biosynthesis Protein SpsA, Chain A"/>
    <property type="match status" value="1"/>
</dbReference>
<dbReference type="SUPFAM" id="SSF53448">
    <property type="entry name" value="Nucleotide-diphospho-sugar transferases"/>
    <property type="match status" value="1"/>
</dbReference>
<keyword evidence="6" id="KW-0472">Membrane</keyword>
<evidence type="ECO:0000256" key="1">
    <source>
        <dbReference type="ARBA" id="ARBA00004236"/>
    </source>
</evidence>
<keyword evidence="2" id="KW-1003">Cell membrane</keyword>
<dbReference type="CDD" id="cd02522">
    <property type="entry name" value="GT_2_like_a"/>
    <property type="match status" value="1"/>
</dbReference>
<dbReference type="Pfam" id="PF00535">
    <property type="entry name" value="Glycos_transf_2"/>
    <property type="match status" value="1"/>
</dbReference>
<dbReference type="InterPro" id="IPR001173">
    <property type="entry name" value="Glyco_trans_2-like"/>
</dbReference>
<protein>
    <recommendedName>
        <fullName evidence="10">4,4'-diaponeurosporenoate glycosyltransferase</fullName>
    </recommendedName>
</protein>
<dbReference type="InterPro" id="IPR029044">
    <property type="entry name" value="Nucleotide-diphossugar_trans"/>
</dbReference>
<dbReference type="EMBL" id="LSDC01000039">
    <property type="protein sequence ID" value="KXB61328.1"/>
    <property type="molecule type" value="Genomic_DNA"/>
</dbReference>
<evidence type="ECO:0000313" key="12">
    <source>
        <dbReference type="EMBL" id="KXB61328.1"/>
    </source>
</evidence>